<organism evidence="1 2">
    <name type="scientific">Trichogramma brassicae</name>
    <dbReference type="NCBI Taxonomy" id="86971"/>
    <lineage>
        <taxon>Eukaryota</taxon>
        <taxon>Metazoa</taxon>
        <taxon>Ecdysozoa</taxon>
        <taxon>Arthropoda</taxon>
        <taxon>Hexapoda</taxon>
        <taxon>Insecta</taxon>
        <taxon>Pterygota</taxon>
        <taxon>Neoptera</taxon>
        <taxon>Endopterygota</taxon>
        <taxon>Hymenoptera</taxon>
        <taxon>Apocrita</taxon>
        <taxon>Proctotrupomorpha</taxon>
        <taxon>Chalcidoidea</taxon>
        <taxon>Trichogrammatidae</taxon>
        <taxon>Trichogramma</taxon>
    </lineage>
</organism>
<dbReference type="Proteomes" id="UP000479190">
    <property type="component" value="Unassembled WGS sequence"/>
</dbReference>
<dbReference type="EMBL" id="CADCXV010000840">
    <property type="protein sequence ID" value="CAB0037007.1"/>
    <property type="molecule type" value="Genomic_DNA"/>
</dbReference>
<accession>A0A6H5IKB4</accession>
<gene>
    <name evidence="1" type="ORF">TBRA_LOCUS8844</name>
</gene>
<dbReference type="AlphaFoldDB" id="A0A6H5IKB4"/>
<sequence length="130" mass="14996">MDAVHLGAPIPHETRCDGSLALLNALSLAFNKCNYSEYQNHCVKHISIQLKQSYNLIVVWSCVGQLRQIRRKCRLEDSMAIALTVCHIFTVLERMSLKKRMTTTTSETKMMAKKKAMMKNKFILKYIFLL</sequence>
<evidence type="ECO:0000313" key="1">
    <source>
        <dbReference type="EMBL" id="CAB0037007.1"/>
    </source>
</evidence>
<protein>
    <submittedName>
        <fullName evidence="1">Uncharacterized protein</fullName>
    </submittedName>
</protein>
<keyword evidence="2" id="KW-1185">Reference proteome</keyword>
<reference evidence="1 2" key="1">
    <citation type="submission" date="2020-02" db="EMBL/GenBank/DDBJ databases">
        <authorList>
            <person name="Ferguson B K."/>
        </authorList>
    </citation>
    <scope>NUCLEOTIDE SEQUENCE [LARGE SCALE GENOMIC DNA]</scope>
</reference>
<evidence type="ECO:0000313" key="2">
    <source>
        <dbReference type="Proteomes" id="UP000479190"/>
    </source>
</evidence>
<proteinExistence type="predicted"/>
<name>A0A6H5IKB4_9HYME</name>